<dbReference type="PROSITE" id="PS50928">
    <property type="entry name" value="ABC_TM1"/>
    <property type="match status" value="2"/>
</dbReference>
<comment type="similarity">
    <text evidence="6">Belongs to the binding-protein-dependent transport system permease family.</text>
</comment>
<evidence type="ECO:0000313" key="8">
    <source>
        <dbReference type="EMBL" id="MFD2661222.1"/>
    </source>
</evidence>
<dbReference type="RefSeq" id="WP_379273713.1">
    <property type="nucleotide sequence ID" value="NZ_JBHUGT010000024.1"/>
</dbReference>
<dbReference type="Pfam" id="PF00528">
    <property type="entry name" value="BPD_transp_1"/>
    <property type="match status" value="2"/>
</dbReference>
<keyword evidence="2 6" id="KW-0813">Transport</keyword>
<dbReference type="InterPro" id="IPR017664">
    <property type="entry name" value="AminoethylPonate_ABC_perm-1"/>
</dbReference>
<evidence type="ECO:0000259" key="7">
    <source>
        <dbReference type="PROSITE" id="PS50928"/>
    </source>
</evidence>
<gene>
    <name evidence="8" type="ORF">ACFSW5_13270</name>
</gene>
<dbReference type="SUPFAM" id="SSF161098">
    <property type="entry name" value="MetI-like"/>
    <property type="match status" value="2"/>
</dbReference>
<feature type="transmembrane region" description="Helical" evidence="6">
    <location>
        <begin position="217"/>
        <end position="239"/>
    </location>
</feature>
<evidence type="ECO:0000256" key="5">
    <source>
        <dbReference type="ARBA" id="ARBA00023136"/>
    </source>
</evidence>
<evidence type="ECO:0000256" key="4">
    <source>
        <dbReference type="ARBA" id="ARBA00022989"/>
    </source>
</evidence>
<feature type="transmembrane region" description="Helical" evidence="6">
    <location>
        <begin position="546"/>
        <end position="566"/>
    </location>
</feature>
<dbReference type="Proteomes" id="UP001597493">
    <property type="component" value="Unassembled WGS sequence"/>
</dbReference>
<feature type="domain" description="ABC transmembrane type-1" evidence="7">
    <location>
        <begin position="86"/>
        <end position="290"/>
    </location>
</feature>
<keyword evidence="4 6" id="KW-1133">Transmembrane helix</keyword>
<dbReference type="InterPro" id="IPR000515">
    <property type="entry name" value="MetI-like"/>
</dbReference>
<feature type="transmembrane region" description="Helical" evidence="6">
    <location>
        <begin position="507"/>
        <end position="526"/>
    </location>
</feature>
<feature type="transmembrane region" description="Helical" evidence="6">
    <location>
        <begin position="90"/>
        <end position="112"/>
    </location>
</feature>
<dbReference type="NCBIfam" id="TIGR03262">
    <property type="entry name" value="PhnU2"/>
    <property type="match status" value="1"/>
</dbReference>
<keyword evidence="5 6" id="KW-0472">Membrane</keyword>
<feature type="transmembrane region" description="Helical" evidence="6">
    <location>
        <begin position="173"/>
        <end position="196"/>
    </location>
</feature>
<evidence type="ECO:0000256" key="3">
    <source>
        <dbReference type="ARBA" id="ARBA00022692"/>
    </source>
</evidence>
<keyword evidence="3 6" id="KW-0812">Transmembrane</keyword>
<protein>
    <submittedName>
        <fullName evidence="8">2-aminoethylphosphonate ABC transporter permease subunit</fullName>
    </submittedName>
</protein>
<dbReference type="Gene3D" id="1.10.3720.10">
    <property type="entry name" value="MetI-like"/>
    <property type="match status" value="2"/>
</dbReference>
<dbReference type="PANTHER" id="PTHR43496">
    <property type="entry name" value="PROTEIN LPLB"/>
    <property type="match status" value="1"/>
</dbReference>
<comment type="caution">
    <text evidence="8">The sequence shown here is derived from an EMBL/GenBank/DDBJ whole genome shotgun (WGS) entry which is preliminary data.</text>
</comment>
<feature type="transmembrane region" description="Helical" evidence="6">
    <location>
        <begin position="124"/>
        <end position="145"/>
    </location>
</feature>
<proteinExistence type="inferred from homology"/>
<sequence>MESKTADAVLPLSSGLTENGRAGILPSGRGWPIKLALLFMLAALTAALVLPLLFLFRQAFLDQTGGWAGLRNFAEYFGAASLVQSLMNTAVVSTATTAIAVPLAFGLAYVICRTDIKGKAAIKGLALLPLFAPTMMHGLALTYLFGHQGLFSTGFFGILPFEWRIPLYGKTGIIISEVIYTFPQAFLILCAGLGVADNRLYEAAESMGAGRFRKFRTVTLPAVKYALLGAVIICFTLSFTDFGAPKVVGGQYNVLATDIYKQVVGQQNMPMGAVVGIVLAVPALIAFAADRLIARRQQSYVTAKSVPYAIKANRLRNAAAYVYAGLIAAAVLLLTGTVALASVVKKWPYDLSFTWNNFDFTNAAAGGFGPFRNSVEMSLWTAVAGTVVIFLFAYWIEKVKRFRLVRQTAYFLSVLPLALPGLVIGLSYIYFFNHPDNPLHFLYGTMAILVLANIVHFYSVPFMTATTSLKMMDKEFDHVSESMNVSKLRTFFRITVPLSLPAVLEMAVYLFVNAMVTVSAVIFLYGADIKLASVAIVNMDDAGDTAPAAAMSVLIALLNVVVRALYEAGTSNLRRKTAAWQKRT</sequence>
<feature type="transmembrane region" description="Helical" evidence="6">
    <location>
        <begin position="269"/>
        <end position="289"/>
    </location>
</feature>
<feature type="transmembrane region" description="Helical" evidence="6">
    <location>
        <begin position="408"/>
        <end position="431"/>
    </location>
</feature>
<evidence type="ECO:0000256" key="2">
    <source>
        <dbReference type="ARBA" id="ARBA00022448"/>
    </source>
</evidence>
<keyword evidence="9" id="KW-1185">Reference proteome</keyword>
<feature type="transmembrane region" description="Helical" evidence="6">
    <location>
        <begin position="377"/>
        <end position="396"/>
    </location>
</feature>
<organism evidence="8 9">
    <name type="scientific">Paenibacillus thailandensis</name>
    <dbReference type="NCBI Taxonomy" id="393250"/>
    <lineage>
        <taxon>Bacteria</taxon>
        <taxon>Bacillati</taxon>
        <taxon>Bacillota</taxon>
        <taxon>Bacilli</taxon>
        <taxon>Bacillales</taxon>
        <taxon>Paenibacillaceae</taxon>
        <taxon>Paenibacillus</taxon>
    </lineage>
</organism>
<dbReference type="InterPro" id="IPR035906">
    <property type="entry name" value="MetI-like_sf"/>
</dbReference>
<name>A0ABW5QY30_9BACL</name>
<evidence type="ECO:0000256" key="6">
    <source>
        <dbReference type="RuleBase" id="RU363032"/>
    </source>
</evidence>
<feature type="domain" description="ABC transmembrane type-1" evidence="7">
    <location>
        <begin position="371"/>
        <end position="566"/>
    </location>
</feature>
<dbReference type="PANTHER" id="PTHR43496:SF1">
    <property type="entry name" value="POLYGALACTURONAN_RHAMNOGALACTURONAN TRANSPORT SYSTEM PERMEASE PROTEIN YTEP"/>
    <property type="match status" value="1"/>
</dbReference>
<feature type="transmembrane region" description="Helical" evidence="6">
    <location>
        <begin position="35"/>
        <end position="56"/>
    </location>
</feature>
<dbReference type="EMBL" id="JBHUMY010000012">
    <property type="protein sequence ID" value="MFD2661222.1"/>
    <property type="molecule type" value="Genomic_DNA"/>
</dbReference>
<accession>A0ABW5QY30</accession>
<evidence type="ECO:0000256" key="1">
    <source>
        <dbReference type="ARBA" id="ARBA00004141"/>
    </source>
</evidence>
<comment type="subcellular location">
    <subcellularLocation>
        <location evidence="6">Cell membrane</location>
        <topology evidence="6">Multi-pass membrane protein</topology>
    </subcellularLocation>
    <subcellularLocation>
        <location evidence="1">Membrane</location>
        <topology evidence="1">Multi-pass membrane protein</topology>
    </subcellularLocation>
</comment>
<feature type="transmembrane region" description="Helical" evidence="6">
    <location>
        <begin position="443"/>
        <end position="464"/>
    </location>
</feature>
<evidence type="ECO:0000313" key="9">
    <source>
        <dbReference type="Proteomes" id="UP001597493"/>
    </source>
</evidence>
<reference evidence="9" key="1">
    <citation type="journal article" date="2019" name="Int. J. Syst. Evol. Microbiol.">
        <title>The Global Catalogue of Microorganisms (GCM) 10K type strain sequencing project: providing services to taxonomists for standard genome sequencing and annotation.</title>
        <authorList>
            <consortium name="The Broad Institute Genomics Platform"/>
            <consortium name="The Broad Institute Genome Sequencing Center for Infectious Disease"/>
            <person name="Wu L."/>
            <person name="Ma J."/>
        </authorList>
    </citation>
    <scope>NUCLEOTIDE SEQUENCE [LARGE SCALE GENOMIC DNA]</scope>
    <source>
        <strain evidence="9">TISTR 1827</strain>
    </source>
</reference>
<dbReference type="CDD" id="cd06261">
    <property type="entry name" value="TM_PBP2"/>
    <property type="match status" value="2"/>
</dbReference>
<feature type="transmembrane region" description="Helical" evidence="6">
    <location>
        <begin position="320"/>
        <end position="344"/>
    </location>
</feature>